<organism evidence="1 2">
    <name type="scientific">Anaplasma phagocytophilum str. ApNP</name>
    <dbReference type="NCBI Taxonomy" id="1359153"/>
    <lineage>
        <taxon>Bacteria</taxon>
        <taxon>Pseudomonadati</taxon>
        <taxon>Pseudomonadota</taxon>
        <taxon>Alphaproteobacteria</taxon>
        <taxon>Rickettsiales</taxon>
        <taxon>Anaplasmataceae</taxon>
        <taxon>Anaplasma</taxon>
        <taxon>phagocytophilum group</taxon>
    </lineage>
</organism>
<reference evidence="1 2" key="1">
    <citation type="submission" date="2015-01" db="EMBL/GenBank/DDBJ databases">
        <title>Genome Sequencing of Rickettsiales.</title>
        <authorList>
            <person name="Daugherty S.C."/>
            <person name="Su Q."/>
            <person name="Abolude K."/>
            <person name="Beier-Sexton M."/>
            <person name="Carlyon J.A."/>
            <person name="Carter R."/>
            <person name="Day N.P."/>
            <person name="Dumler S.J."/>
            <person name="Dyachenko V."/>
            <person name="Godinez A."/>
            <person name="Kurtti T.J."/>
            <person name="Lichay M."/>
            <person name="Mullins K.E."/>
            <person name="Ott S."/>
            <person name="Pappas-Brown V."/>
            <person name="Paris D.H."/>
            <person name="Patel P."/>
            <person name="Richards A.L."/>
            <person name="Sadzewicz L."/>
            <person name="Sears K."/>
            <person name="Seidman D."/>
            <person name="Sengamalay N."/>
            <person name="Stenos J."/>
            <person name="Tallon L.J."/>
            <person name="Vincent G."/>
            <person name="Fraser C.M."/>
            <person name="Munderloh U."/>
            <person name="Dunning-Hotopp J.C."/>
        </authorList>
    </citation>
    <scope>NUCLEOTIDE SEQUENCE [LARGE SCALE GENOMIC DNA]</scope>
    <source>
        <strain evidence="1 2">ApNP</strain>
    </source>
</reference>
<comment type="caution">
    <text evidence="1">The sequence shown here is derived from an EMBL/GenBank/DDBJ whole genome shotgun (WGS) entry which is preliminary data.</text>
</comment>
<protein>
    <submittedName>
        <fullName evidence="1">Uncharacterized protein</fullName>
    </submittedName>
</protein>
<evidence type="ECO:0000313" key="2">
    <source>
        <dbReference type="Proteomes" id="UP000033385"/>
    </source>
</evidence>
<dbReference type="Proteomes" id="UP000033385">
    <property type="component" value="Unassembled WGS sequence"/>
</dbReference>
<sequence length="59" mass="6439">MFAAKLQYCRVGFLRNLRGNHSSINPGAYDILICGGSLSSIRILEAICATTYSEHVHIG</sequence>
<evidence type="ECO:0000313" key="1">
    <source>
        <dbReference type="EMBL" id="KJV67643.1"/>
    </source>
</evidence>
<dbReference type="EMBL" id="LANW01000001">
    <property type="protein sequence ID" value="KJV67643.1"/>
    <property type="molecule type" value="Genomic_DNA"/>
</dbReference>
<dbReference type="AlphaFoldDB" id="A0A0F3NHW3"/>
<gene>
    <name evidence="1" type="ORF">APHNP_1669</name>
</gene>
<name>A0A0F3NHW3_ANAPH</name>
<accession>A0A0F3NHW3</accession>
<proteinExistence type="predicted"/>